<accession>A0A6S6TIZ6</accession>
<sequence>MIVFAMSLSATTLSQFTGNWKNTNSKSRGITKVKISKSNQQLKMQVFGSCSPRDCDWGSQKVYPYGRSTSSNLQRNILALSATFNTGFSKKILVVKRKGNKLVVQSFTRFTDKSRRSNYMTTETFIEDKLATPKQITPQNNAIFDHFPRKTVLKWSKVIGAKSYGVEIDCLHCCKSGKWCLDVKGKAWKTAKVNTEKYSFTYVGAQSGKWRVWAIDKNGNRSPKSKWRTFKYTK</sequence>
<proteinExistence type="predicted"/>
<evidence type="ECO:0000313" key="1">
    <source>
        <dbReference type="EMBL" id="CAA6815522.1"/>
    </source>
</evidence>
<dbReference type="AlphaFoldDB" id="A0A6S6TIZ6"/>
<reference evidence="1" key="1">
    <citation type="submission" date="2020-01" db="EMBL/GenBank/DDBJ databases">
        <authorList>
            <person name="Meier V. D."/>
            <person name="Meier V D."/>
        </authorList>
    </citation>
    <scope>NUCLEOTIDE SEQUENCE</scope>
    <source>
        <strain evidence="1">HLG_WM_MAG_02</strain>
    </source>
</reference>
<organism evidence="1">
    <name type="scientific">uncultured Sulfurovum sp</name>
    <dbReference type="NCBI Taxonomy" id="269237"/>
    <lineage>
        <taxon>Bacteria</taxon>
        <taxon>Pseudomonadati</taxon>
        <taxon>Campylobacterota</taxon>
        <taxon>Epsilonproteobacteria</taxon>
        <taxon>Campylobacterales</taxon>
        <taxon>Sulfurovaceae</taxon>
        <taxon>Sulfurovum</taxon>
        <taxon>environmental samples</taxon>
    </lineage>
</organism>
<gene>
    <name evidence="1" type="ORF">HELGO_WM17311</name>
</gene>
<dbReference type="EMBL" id="CACVAZ010000099">
    <property type="protein sequence ID" value="CAA6815522.1"/>
    <property type="molecule type" value="Genomic_DNA"/>
</dbReference>
<protein>
    <submittedName>
        <fullName evidence="1">Uncharacterized protein</fullName>
    </submittedName>
</protein>
<name>A0A6S6TIZ6_9BACT</name>